<evidence type="ECO:0000256" key="6">
    <source>
        <dbReference type="SAM" id="Phobius"/>
    </source>
</evidence>
<organism evidence="8 9">
    <name type="scientific">Malassezia vespertilionis</name>
    <dbReference type="NCBI Taxonomy" id="2020962"/>
    <lineage>
        <taxon>Eukaryota</taxon>
        <taxon>Fungi</taxon>
        <taxon>Dikarya</taxon>
        <taxon>Basidiomycota</taxon>
        <taxon>Ustilaginomycotina</taxon>
        <taxon>Malasseziomycetes</taxon>
        <taxon>Malasseziales</taxon>
        <taxon>Malasseziaceae</taxon>
        <taxon>Malassezia</taxon>
    </lineage>
</organism>
<dbReference type="GO" id="GO:0008324">
    <property type="term" value="F:monoatomic cation transmembrane transporter activity"/>
    <property type="evidence" value="ECO:0007669"/>
    <property type="project" value="InterPro"/>
</dbReference>
<feature type="transmembrane region" description="Helical" evidence="6">
    <location>
        <begin position="232"/>
        <end position="253"/>
    </location>
</feature>
<feature type="region of interest" description="Disordered" evidence="5">
    <location>
        <begin position="83"/>
        <end position="108"/>
    </location>
</feature>
<feature type="domain" description="Cation efflux protein transmembrane" evidence="7">
    <location>
        <begin position="289"/>
        <end position="363"/>
    </location>
</feature>
<evidence type="ECO:0000256" key="1">
    <source>
        <dbReference type="ARBA" id="ARBA00004141"/>
    </source>
</evidence>
<feature type="transmembrane region" description="Helical" evidence="6">
    <location>
        <begin position="600"/>
        <end position="618"/>
    </location>
</feature>
<dbReference type="GO" id="GO:0030003">
    <property type="term" value="P:intracellular monoatomic cation homeostasis"/>
    <property type="evidence" value="ECO:0007669"/>
    <property type="project" value="UniProtKB-ARBA"/>
</dbReference>
<evidence type="ECO:0000313" key="8">
    <source>
        <dbReference type="EMBL" id="PKI83348.1"/>
    </source>
</evidence>
<sequence>MTLSTPSQVETGKSSMVTIVEEHPLHDTQQHAMHMPSTSRQVSAAEKRDHSRRFSNIHTRNLSAFFPRPGTEAEQEYLAAKAVSPNNASPATPAMAGESPTNKSRVDARHIRRASYAMSDSSDGLGESKRLPSQLPSLMTDATHLYSPQMLDRKASDAWPRTPSRPVSSLWSTPGESVRSTSSPFTPEKTGTPADQQGLPVSLGILSMSTYCTLHLVLGATIWLLGLVNDSLGLVGLGFMFVFDALGLLSTTWMRVLDAKAQRETIQHQMTVLAEDTAASPTTAEIAQPFGLRRLETLLDFSLVVYLLFAAIYMCKENLEHALLAAGQPHEEDRQGIHLPVFILLAAMVMTIFTNGLLRCHARLATACGMGLDPRLGLDGLSTRKSRNHARNTSVLSAPLVAAGPLYDAVSNPFGMMTLFFTPVLCFCALFLPATQVASLDKILAGLQGAAMLYISISALGPLCKVLLQASPSQKLPQMLHLHRALDTIEQHALVSQVKDAKVWQLTLPSLAYTKAAGGTEGQSGLAGIMAMKQGSKTPSLVATVHVLLKPEATAEQCAEMVRYVWEQCAPTVCASRSIRAGESMRGNLDSMSVNMDMDMVMVTITAMVITAMVPVMSTAMVTITVTVMVTIMSTAMVTITVTAMVTIMSIAMDIETTTTTPFSSSQRQ</sequence>
<gene>
    <name evidence="8" type="ORF">MVES_002364</name>
</gene>
<proteinExistence type="predicted"/>
<evidence type="ECO:0000256" key="2">
    <source>
        <dbReference type="ARBA" id="ARBA00022692"/>
    </source>
</evidence>
<feature type="transmembrane region" description="Helical" evidence="6">
    <location>
        <begin position="624"/>
        <end position="648"/>
    </location>
</feature>
<evidence type="ECO:0000256" key="3">
    <source>
        <dbReference type="ARBA" id="ARBA00022989"/>
    </source>
</evidence>
<feature type="region of interest" description="Disordered" evidence="5">
    <location>
        <begin position="154"/>
        <end position="194"/>
    </location>
</feature>
<reference evidence="8 9" key="1">
    <citation type="submission" date="2017-10" db="EMBL/GenBank/DDBJ databases">
        <title>A novel species of cold-tolerant Malassezia isolated from bats.</title>
        <authorList>
            <person name="Lorch J.M."/>
            <person name="Palmer J.M."/>
            <person name="Vanderwolf K.J."/>
            <person name="Schmidt K.Z."/>
            <person name="Verant M.L."/>
            <person name="Weller T.J."/>
            <person name="Blehert D.S."/>
        </authorList>
    </citation>
    <scope>NUCLEOTIDE SEQUENCE [LARGE SCALE GENOMIC DNA]</scope>
    <source>
        <strain evidence="8 9">NWHC:44797-103</strain>
    </source>
</reference>
<evidence type="ECO:0000256" key="5">
    <source>
        <dbReference type="SAM" id="MobiDB-lite"/>
    </source>
</evidence>
<dbReference type="GO" id="GO:0098771">
    <property type="term" value="P:inorganic ion homeostasis"/>
    <property type="evidence" value="ECO:0007669"/>
    <property type="project" value="UniProtKB-ARBA"/>
</dbReference>
<evidence type="ECO:0000313" key="9">
    <source>
        <dbReference type="Proteomes" id="UP000232875"/>
    </source>
</evidence>
<dbReference type="OrthoDB" id="5382797at2759"/>
<keyword evidence="2 6" id="KW-0812">Transmembrane</keyword>
<feature type="transmembrane region" description="Helical" evidence="6">
    <location>
        <begin position="446"/>
        <end position="468"/>
    </location>
</feature>
<keyword evidence="3 6" id="KW-1133">Transmembrane helix</keyword>
<feature type="transmembrane region" description="Helical" evidence="6">
    <location>
        <begin position="414"/>
        <end position="434"/>
    </location>
</feature>
<keyword evidence="4 6" id="KW-0472">Membrane</keyword>
<comment type="subcellular location">
    <subcellularLocation>
        <location evidence="1">Membrane</location>
        <topology evidence="1">Multi-pass membrane protein</topology>
    </subcellularLocation>
</comment>
<feature type="compositionally biased region" description="Polar residues" evidence="5">
    <location>
        <begin position="165"/>
        <end position="185"/>
    </location>
</feature>
<dbReference type="AlphaFoldDB" id="A0A2N1J9W7"/>
<dbReference type="STRING" id="2020962.A0A2N1J9W7"/>
<dbReference type="InterPro" id="IPR058533">
    <property type="entry name" value="Cation_efflux_TM"/>
</dbReference>
<feature type="region of interest" description="Disordered" evidence="5">
    <location>
        <begin position="27"/>
        <end position="51"/>
    </location>
</feature>
<dbReference type="EMBL" id="KZ454991">
    <property type="protein sequence ID" value="PKI83348.1"/>
    <property type="molecule type" value="Genomic_DNA"/>
</dbReference>
<keyword evidence="9" id="KW-1185">Reference proteome</keyword>
<feature type="transmembrane region" description="Helical" evidence="6">
    <location>
        <begin position="337"/>
        <end position="358"/>
    </location>
</feature>
<feature type="transmembrane region" description="Helical" evidence="6">
    <location>
        <begin position="297"/>
        <end position="314"/>
    </location>
</feature>
<accession>A0A2N1J9W7</accession>
<protein>
    <recommendedName>
        <fullName evidence="7">Cation efflux protein transmembrane domain-containing protein</fullName>
    </recommendedName>
</protein>
<feature type="transmembrane region" description="Helical" evidence="6">
    <location>
        <begin position="203"/>
        <end position="226"/>
    </location>
</feature>
<evidence type="ECO:0000256" key="4">
    <source>
        <dbReference type="ARBA" id="ARBA00023136"/>
    </source>
</evidence>
<dbReference type="Pfam" id="PF01545">
    <property type="entry name" value="Cation_efflux"/>
    <property type="match status" value="1"/>
</dbReference>
<evidence type="ECO:0000259" key="7">
    <source>
        <dbReference type="Pfam" id="PF01545"/>
    </source>
</evidence>
<dbReference type="Proteomes" id="UP000232875">
    <property type="component" value="Unassembled WGS sequence"/>
</dbReference>
<dbReference type="GO" id="GO:0016020">
    <property type="term" value="C:membrane"/>
    <property type="evidence" value="ECO:0007669"/>
    <property type="project" value="UniProtKB-SubCell"/>
</dbReference>
<name>A0A2N1J9W7_9BASI</name>